<comment type="caution">
    <text evidence="2">The sequence shown here is derived from an EMBL/GenBank/DDBJ whole genome shotgun (WGS) entry which is preliminary data.</text>
</comment>
<dbReference type="InterPro" id="IPR036397">
    <property type="entry name" value="RNaseH_sf"/>
</dbReference>
<protein>
    <recommendedName>
        <fullName evidence="4">Tc1-like transposase DDE domain-containing protein</fullName>
    </recommendedName>
</protein>
<evidence type="ECO:0000256" key="1">
    <source>
        <dbReference type="SAM" id="MobiDB-lite"/>
    </source>
</evidence>
<evidence type="ECO:0008006" key="4">
    <source>
        <dbReference type="Google" id="ProtNLM"/>
    </source>
</evidence>
<proteinExistence type="predicted"/>
<accession>A0ABQ9I1Q6</accession>
<evidence type="ECO:0000313" key="3">
    <source>
        <dbReference type="Proteomes" id="UP001159363"/>
    </source>
</evidence>
<reference evidence="2 3" key="1">
    <citation type="submission" date="2023-02" db="EMBL/GenBank/DDBJ databases">
        <title>LHISI_Scaffold_Assembly.</title>
        <authorList>
            <person name="Stuart O.P."/>
            <person name="Cleave R."/>
            <person name="Magrath M.J.L."/>
            <person name="Mikheyev A.S."/>
        </authorList>
    </citation>
    <scope>NUCLEOTIDE SEQUENCE [LARGE SCALE GENOMIC DNA]</scope>
    <source>
        <strain evidence="2">Daus_M_001</strain>
        <tissue evidence="2">Leg muscle</tissue>
    </source>
</reference>
<dbReference type="EMBL" id="JARBHB010000003">
    <property type="protein sequence ID" value="KAJ8890568.1"/>
    <property type="molecule type" value="Genomic_DNA"/>
</dbReference>
<sequence length="942" mass="106288">MKRFRAEIECFRNRATQNLQQCEPTSYLPRVYDQTLQSYRQSSVHPYVPVRSLQPLTILTTSSPYSSNAVAESDDSMDMFGGTAYQHEDLSEVFRMVNLERLVTLLHTTDEHDANSRDIFCEWVADMSNDNEHFTDVIVWIDEATFTLSGIVNRHNCVYWADGNLHIVDGSPPHYHREVRSLLDGTFVGRLMGRRGSVECPPRYPDLTPLDFYVHATEQRALDTVRNVTLNACEYTPAETACVLTGELSAGRFTSGAGLLPFSGENLVADDVSATYFPTPLAAVNCLRRSLPLYTSIVMAKSGNHGNPASWIKKRGSVKGDTPSHIKCAITTKRKVLKWRAVFSSHCVYLWDFQRTQHSPTPKEHNCQSRMVNTDERLTTAVHNRPQPPETLQDLIRAAKREWDLPPEDNINTLITSIPRRSYAVLSCSGKKETPSLPVRGTIAWFTITRAISRLPLTSQLCADRLWWCRERRTWREECRSWLDYSHPTKANQFRFPAGSPSHFPMRELCQTMPLVDGFSRGSPIFPTSSFRRCSIHTSLTLVGSQDLYVKSHPNLCTHSPPKLPYTRLGGWTHIFFGPSLKLVGIGKAPGSALQWPMSVRRSGVHVPDRWLVESLTTSLKLTPMPYLGLEPRTSRSPDRRRTNVLRHGRYKDYNARCPVSRDTMQWYADNNVRRLDWPAQSPDLNPIEHLWDELDRRVRARQARPKSVAQLMEWLQEEWRRIPVDVLQTLVESMPDMNKKINFARGVHPGQGHILLMKGFQAGTGRCPSSLYMARNDTVGKGGGNGSTPRKTRRQATSSSTILTCENPRINPDRRGGKRAPWTPLPQISIGTPVEHHGKPAMPYEETHDDRHWEWVIQAKNNSPSSLTHSSLRSSDITPSHPFTSRTPRPPLPRNLAPPLHLSASPAEGEGGAVTPARSRRCQSFPSWATEGGGGGSSDHA</sequence>
<feature type="region of interest" description="Disordered" evidence="1">
    <location>
        <begin position="864"/>
        <end position="942"/>
    </location>
</feature>
<dbReference type="Gene3D" id="3.30.420.10">
    <property type="entry name" value="Ribonuclease H-like superfamily/Ribonuclease H"/>
    <property type="match status" value="1"/>
</dbReference>
<feature type="compositionally biased region" description="Polar residues" evidence="1">
    <location>
        <begin position="796"/>
        <end position="805"/>
    </location>
</feature>
<dbReference type="PANTHER" id="PTHR47326:SF1">
    <property type="entry name" value="HTH PSQ-TYPE DOMAIN-CONTAINING PROTEIN"/>
    <property type="match status" value="1"/>
</dbReference>
<evidence type="ECO:0000313" key="2">
    <source>
        <dbReference type="EMBL" id="KAJ8890568.1"/>
    </source>
</evidence>
<keyword evidence="3" id="KW-1185">Reference proteome</keyword>
<feature type="compositionally biased region" description="Polar residues" evidence="1">
    <location>
        <begin position="877"/>
        <end position="886"/>
    </location>
</feature>
<feature type="compositionally biased region" description="Low complexity" evidence="1">
    <location>
        <begin position="864"/>
        <end position="876"/>
    </location>
</feature>
<gene>
    <name evidence="2" type="ORF">PR048_010077</name>
</gene>
<feature type="region of interest" description="Disordered" evidence="1">
    <location>
        <begin position="779"/>
        <end position="847"/>
    </location>
</feature>
<dbReference type="Proteomes" id="UP001159363">
    <property type="component" value="Chromosome 3"/>
</dbReference>
<dbReference type="PANTHER" id="PTHR47326">
    <property type="entry name" value="TRANSPOSABLE ELEMENT TC3 TRANSPOSASE-LIKE PROTEIN"/>
    <property type="match status" value="1"/>
</dbReference>
<name>A0ABQ9I1Q6_9NEOP</name>
<feature type="compositionally biased region" description="Gly residues" evidence="1">
    <location>
        <begin position="932"/>
        <end position="942"/>
    </location>
</feature>
<organism evidence="2 3">
    <name type="scientific">Dryococelus australis</name>
    <dbReference type="NCBI Taxonomy" id="614101"/>
    <lineage>
        <taxon>Eukaryota</taxon>
        <taxon>Metazoa</taxon>
        <taxon>Ecdysozoa</taxon>
        <taxon>Arthropoda</taxon>
        <taxon>Hexapoda</taxon>
        <taxon>Insecta</taxon>
        <taxon>Pterygota</taxon>
        <taxon>Neoptera</taxon>
        <taxon>Polyneoptera</taxon>
        <taxon>Phasmatodea</taxon>
        <taxon>Verophasmatodea</taxon>
        <taxon>Anareolatae</taxon>
        <taxon>Phasmatidae</taxon>
        <taxon>Eurycanthinae</taxon>
        <taxon>Dryococelus</taxon>
    </lineage>
</organism>